<organism evidence="2 3">
    <name type="scientific">Amanita thiersii Skay4041</name>
    <dbReference type="NCBI Taxonomy" id="703135"/>
    <lineage>
        <taxon>Eukaryota</taxon>
        <taxon>Fungi</taxon>
        <taxon>Dikarya</taxon>
        <taxon>Basidiomycota</taxon>
        <taxon>Agaricomycotina</taxon>
        <taxon>Agaricomycetes</taxon>
        <taxon>Agaricomycetidae</taxon>
        <taxon>Agaricales</taxon>
        <taxon>Pluteineae</taxon>
        <taxon>Amanitaceae</taxon>
        <taxon>Amanita</taxon>
    </lineage>
</organism>
<evidence type="ECO:0000259" key="1">
    <source>
        <dbReference type="Pfam" id="PF20151"/>
    </source>
</evidence>
<sequence length="131" mass="14868">MADWSPAAPVPGIILSYMYTLRDLRCIHVAAATIVVYDHLTTIAAEIDLVWRQRKWSIVNILFLLNRYGGEAALVGYMILSFLTPSYGWEKKYVDAELFKLVAFIDLYLAVMPIPKLLSTFCQLQDPDHSA</sequence>
<dbReference type="OrthoDB" id="2638860at2759"/>
<proteinExistence type="predicted"/>
<name>A0A2A9NIE5_9AGAR</name>
<protein>
    <recommendedName>
        <fullName evidence="1">DUF6533 domain-containing protein</fullName>
    </recommendedName>
</protein>
<evidence type="ECO:0000313" key="3">
    <source>
        <dbReference type="Proteomes" id="UP000242287"/>
    </source>
</evidence>
<dbReference type="InterPro" id="IPR045340">
    <property type="entry name" value="DUF6533"/>
</dbReference>
<dbReference type="Pfam" id="PF20151">
    <property type="entry name" value="DUF6533"/>
    <property type="match status" value="1"/>
</dbReference>
<evidence type="ECO:0000313" key="2">
    <source>
        <dbReference type="EMBL" id="PFH47472.1"/>
    </source>
</evidence>
<gene>
    <name evidence="2" type="ORF">AMATHDRAFT_6690</name>
</gene>
<dbReference type="EMBL" id="KZ302109">
    <property type="protein sequence ID" value="PFH47472.1"/>
    <property type="molecule type" value="Genomic_DNA"/>
</dbReference>
<reference evidence="2 3" key="1">
    <citation type="submission" date="2014-02" db="EMBL/GenBank/DDBJ databases">
        <title>Transposable element dynamics among asymbiotic and ectomycorrhizal Amanita fungi.</title>
        <authorList>
            <consortium name="DOE Joint Genome Institute"/>
            <person name="Hess J."/>
            <person name="Skrede I."/>
            <person name="Wolfe B."/>
            <person name="LaButti K."/>
            <person name="Ohm R.A."/>
            <person name="Grigoriev I.V."/>
            <person name="Pringle A."/>
        </authorList>
    </citation>
    <scope>NUCLEOTIDE SEQUENCE [LARGE SCALE GENOMIC DNA]</scope>
    <source>
        <strain evidence="2 3">SKay4041</strain>
    </source>
</reference>
<keyword evidence="3" id="KW-1185">Reference proteome</keyword>
<dbReference type="Proteomes" id="UP000242287">
    <property type="component" value="Unassembled WGS sequence"/>
</dbReference>
<feature type="domain" description="DUF6533" evidence="1">
    <location>
        <begin position="26"/>
        <end position="70"/>
    </location>
</feature>
<accession>A0A2A9NIE5</accession>
<dbReference type="AlphaFoldDB" id="A0A2A9NIE5"/>